<dbReference type="SUPFAM" id="SSF53335">
    <property type="entry name" value="S-adenosyl-L-methionine-dependent methyltransferases"/>
    <property type="match status" value="1"/>
</dbReference>
<feature type="non-terminal residue" evidence="6">
    <location>
        <position position="1"/>
    </location>
</feature>
<dbReference type="PROSITE" id="PS51683">
    <property type="entry name" value="SAM_OMT_II"/>
    <property type="match status" value="1"/>
</dbReference>
<accession>X1URP4</accession>
<comment type="pathway">
    <text evidence="4">Phospholipid metabolism.</text>
</comment>
<keyword evidence="2" id="KW-0489">Methyltransferase</keyword>
<evidence type="ECO:0000259" key="5">
    <source>
        <dbReference type="Pfam" id="PF13847"/>
    </source>
</evidence>
<dbReference type="Pfam" id="PF13847">
    <property type="entry name" value="Methyltransf_31"/>
    <property type="match status" value="1"/>
</dbReference>
<name>X1URP4_9ZZZZ</name>
<comment type="pathway">
    <text evidence="1">Lipid metabolism.</text>
</comment>
<dbReference type="CDD" id="cd02440">
    <property type="entry name" value="AdoMet_MTases"/>
    <property type="match status" value="1"/>
</dbReference>
<reference evidence="6" key="1">
    <citation type="journal article" date="2014" name="Front. Microbiol.">
        <title>High frequency of phylogenetically diverse reductive dehalogenase-homologous genes in deep subseafloor sedimentary metagenomes.</title>
        <authorList>
            <person name="Kawai M."/>
            <person name="Futagami T."/>
            <person name="Toyoda A."/>
            <person name="Takaki Y."/>
            <person name="Nishi S."/>
            <person name="Hori S."/>
            <person name="Arai W."/>
            <person name="Tsubouchi T."/>
            <person name="Morono Y."/>
            <person name="Uchiyama I."/>
            <person name="Ito T."/>
            <person name="Fujiyama A."/>
            <person name="Inagaki F."/>
            <person name="Takami H."/>
        </authorList>
    </citation>
    <scope>NUCLEOTIDE SEQUENCE</scope>
    <source>
        <strain evidence="6">Expedition CK06-06</strain>
    </source>
</reference>
<dbReference type="PANTHER" id="PTHR44307:SF2">
    <property type="entry name" value="PHOSPHOETHANOLAMINE METHYLTRANSFERASE ISOFORM X1"/>
    <property type="match status" value="1"/>
</dbReference>
<dbReference type="GO" id="GO:0032259">
    <property type="term" value="P:methylation"/>
    <property type="evidence" value="ECO:0007669"/>
    <property type="project" value="UniProtKB-KW"/>
</dbReference>
<dbReference type="GO" id="GO:0008168">
    <property type="term" value="F:methyltransferase activity"/>
    <property type="evidence" value="ECO:0007669"/>
    <property type="project" value="UniProtKB-KW"/>
</dbReference>
<feature type="domain" description="Methyltransferase" evidence="5">
    <location>
        <begin position="91"/>
        <end position="208"/>
    </location>
</feature>
<evidence type="ECO:0000256" key="4">
    <source>
        <dbReference type="ARBA" id="ARBA00025707"/>
    </source>
</evidence>
<comment type="caution">
    <text evidence="6">The sequence shown here is derived from an EMBL/GenBank/DDBJ whole genome shotgun (WGS) entry which is preliminary data.</text>
</comment>
<dbReference type="InterPro" id="IPR016461">
    <property type="entry name" value="COMT-like"/>
</dbReference>
<protein>
    <recommendedName>
        <fullName evidence="5">Methyltransferase domain-containing protein</fullName>
    </recommendedName>
</protein>
<organism evidence="6">
    <name type="scientific">marine sediment metagenome</name>
    <dbReference type="NCBI Taxonomy" id="412755"/>
    <lineage>
        <taxon>unclassified sequences</taxon>
        <taxon>metagenomes</taxon>
        <taxon>ecological metagenomes</taxon>
    </lineage>
</organism>
<evidence type="ECO:0000313" key="6">
    <source>
        <dbReference type="EMBL" id="GAJ02551.1"/>
    </source>
</evidence>
<dbReference type="PANTHER" id="PTHR44307">
    <property type="entry name" value="PHOSPHOETHANOLAMINE METHYLTRANSFERASE"/>
    <property type="match status" value="1"/>
</dbReference>
<dbReference type="EMBL" id="BARW01016274">
    <property type="protein sequence ID" value="GAJ02551.1"/>
    <property type="molecule type" value="Genomic_DNA"/>
</dbReference>
<dbReference type="AlphaFoldDB" id="X1URP4"/>
<dbReference type="InterPro" id="IPR029063">
    <property type="entry name" value="SAM-dependent_MTases_sf"/>
</dbReference>
<gene>
    <name evidence="6" type="ORF">S12H4_28381</name>
</gene>
<keyword evidence="3" id="KW-0808">Transferase</keyword>
<sequence>AEGKYLLTPAADQFLVKGKDSYMGYAAFTILRDWEALGRIAEAVKKGSTIMDAYGAESEVWEEVAIGLTPSGFATASLIGDVLGIGAKMEPGVKVLDLACGSGVYGYVLLQRDLMATVTDIDWGNVLKVAQKAARDMGVADRVTYKPGDMLSIDYGEEEFDIAIASNILQAFDPETNKMILSKICKALKPGGTVVIHDIVPDEERSQAIKALIFAVYMLLATTGGDAYTLSEFESWLGDTGFENVTTHGVPGGTTLIMATKKY</sequence>
<evidence type="ECO:0000256" key="1">
    <source>
        <dbReference type="ARBA" id="ARBA00005189"/>
    </source>
</evidence>
<evidence type="ECO:0000256" key="3">
    <source>
        <dbReference type="ARBA" id="ARBA00022679"/>
    </source>
</evidence>
<evidence type="ECO:0000256" key="2">
    <source>
        <dbReference type="ARBA" id="ARBA00022603"/>
    </source>
</evidence>
<dbReference type="InterPro" id="IPR025714">
    <property type="entry name" value="Methyltranfer_dom"/>
</dbReference>
<dbReference type="Gene3D" id="3.40.50.150">
    <property type="entry name" value="Vaccinia Virus protein VP39"/>
    <property type="match status" value="1"/>
</dbReference>
<proteinExistence type="predicted"/>